<comment type="caution">
    <text evidence="3">The sequence shown here is derived from an EMBL/GenBank/DDBJ whole genome shotgun (WGS) entry which is preliminary data.</text>
</comment>
<feature type="transmembrane region" description="Helical" evidence="2">
    <location>
        <begin position="86"/>
        <end position="104"/>
    </location>
</feature>
<organism evidence="3 4">
    <name type="scientific">Dunaliella salina</name>
    <name type="common">Green alga</name>
    <name type="synonym">Protococcus salinus</name>
    <dbReference type="NCBI Taxonomy" id="3046"/>
    <lineage>
        <taxon>Eukaryota</taxon>
        <taxon>Viridiplantae</taxon>
        <taxon>Chlorophyta</taxon>
        <taxon>core chlorophytes</taxon>
        <taxon>Chlorophyceae</taxon>
        <taxon>CS clade</taxon>
        <taxon>Chlamydomonadales</taxon>
        <taxon>Dunaliellaceae</taxon>
        <taxon>Dunaliella</taxon>
    </lineage>
</organism>
<evidence type="ECO:0008006" key="5">
    <source>
        <dbReference type="Google" id="ProtNLM"/>
    </source>
</evidence>
<keyword evidence="4" id="KW-1185">Reference proteome</keyword>
<dbReference type="EMBL" id="MU070370">
    <property type="protein sequence ID" value="KAF5828065.1"/>
    <property type="molecule type" value="Genomic_DNA"/>
</dbReference>
<evidence type="ECO:0000313" key="4">
    <source>
        <dbReference type="Proteomes" id="UP000815325"/>
    </source>
</evidence>
<keyword evidence="2" id="KW-0472">Membrane</keyword>
<keyword evidence="2" id="KW-0812">Transmembrane</keyword>
<keyword evidence="2" id="KW-1133">Transmembrane helix</keyword>
<evidence type="ECO:0000256" key="2">
    <source>
        <dbReference type="SAM" id="Phobius"/>
    </source>
</evidence>
<feature type="region of interest" description="Disordered" evidence="1">
    <location>
        <begin position="59"/>
        <end position="83"/>
    </location>
</feature>
<sequence length="105" mass="11414">MIRREKAQVDTRAPLGYLGPFALEGVKEVTWQPNRLFDAKYMNPYSPFYAETRDAPFEQFGVEAQPPSTNPPSSPAATPDNGASRMGVGSAVFAILVSVLALAMH</sequence>
<gene>
    <name evidence="3" type="ORF">DUNSADRAFT_18275</name>
</gene>
<proteinExistence type="predicted"/>
<evidence type="ECO:0000256" key="1">
    <source>
        <dbReference type="SAM" id="MobiDB-lite"/>
    </source>
</evidence>
<protein>
    <recommendedName>
        <fullName evidence="5">Encoded protein</fullName>
    </recommendedName>
</protein>
<evidence type="ECO:0000313" key="3">
    <source>
        <dbReference type="EMBL" id="KAF5828065.1"/>
    </source>
</evidence>
<name>A0ABQ7G0H7_DUNSA</name>
<reference evidence="3" key="1">
    <citation type="submission" date="2017-08" db="EMBL/GenBank/DDBJ databases">
        <authorList>
            <person name="Polle J.E."/>
            <person name="Barry K."/>
            <person name="Cushman J."/>
            <person name="Schmutz J."/>
            <person name="Tran D."/>
            <person name="Hathwaick L.T."/>
            <person name="Yim W.C."/>
            <person name="Jenkins J."/>
            <person name="Mckie-Krisberg Z.M."/>
            <person name="Prochnik S."/>
            <person name="Lindquist E."/>
            <person name="Dockter R.B."/>
            <person name="Adam C."/>
            <person name="Molina H."/>
            <person name="Bunkerborg J."/>
            <person name="Jin E."/>
            <person name="Buchheim M."/>
            <person name="Magnuson J."/>
        </authorList>
    </citation>
    <scope>NUCLEOTIDE SEQUENCE</scope>
    <source>
        <strain evidence="3">CCAP 19/18</strain>
    </source>
</reference>
<accession>A0ABQ7G0H7</accession>
<dbReference type="Proteomes" id="UP000815325">
    <property type="component" value="Unassembled WGS sequence"/>
</dbReference>